<dbReference type="EMBL" id="JAVYII010000003">
    <property type="protein sequence ID" value="MDT9592878.1"/>
    <property type="molecule type" value="Genomic_DNA"/>
</dbReference>
<sequence>MWDPLQIAIVASSLAVAAWCGWYVARDLRPDPRLGLPLWIVELLLVAQLVVGVVQAFGDVPAGVSLVTFVGYLVGLVVMVPIGIWWAAGEPSRAGTGVLLVVLLVIPVLVVRLEQIWNPASA</sequence>
<feature type="transmembrane region" description="Helical" evidence="1">
    <location>
        <begin position="94"/>
        <end position="113"/>
    </location>
</feature>
<keyword evidence="1" id="KW-0812">Transmembrane</keyword>
<feature type="transmembrane region" description="Helical" evidence="1">
    <location>
        <begin position="6"/>
        <end position="24"/>
    </location>
</feature>
<evidence type="ECO:0000256" key="1">
    <source>
        <dbReference type="SAM" id="Phobius"/>
    </source>
</evidence>
<evidence type="ECO:0008006" key="4">
    <source>
        <dbReference type="Google" id="ProtNLM"/>
    </source>
</evidence>
<reference evidence="2 3" key="1">
    <citation type="submission" date="2023-08" db="EMBL/GenBank/DDBJ databases">
        <title>Nocardioides seae sp. nov., a bacterium isolated from a soil.</title>
        <authorList>
            <person name="Wang X."/>
        </authorList>
    </citation>
    <scope>NUCLEOTIDE SEQUENCE [LARGE SCALE GENOMIC DNA]</scope>
    <source>
        <strain evidence="2 3">YZH12</strain>
    </source>
</reference>
<feature type="transmembrane region" description="Helical" evidence="1">
    <location>
        <begin position="36"/>
        <end position="58"/>
    </location>
</feature>
<evidence type="ECO:0000313" key="2">
    <source>
        <dbReference type="EMBL" id="MDT9592878.1"/>
    </source>
</evidence>
<protein>
    <recommendedName>
        <fullName evidence="4">Integral membrane protein</fullName>
    </recommendedName>
</protein>
<name>A0ABU3PUH4_9ACTN</name>
<feature type="transmembrane region" description="Helical" evidence="1">
    <location>
        <begin position="64"/>
        <end position="87"/>
    </location>
</feature>
<dbReference type="RefSeq" id="WP_315732311.1">
    <property type="nucleotide sequence ID" value="NZ_JAVYII010000003.1"/>
</dbReference>
<accession>A0ABU3PUH4</accession>
<organism evidence="2 3">
    <name type="scientific">Nocardioides imazamoxiresistens</name>
    <dbReference type="NCBI Taxonomy" id="3231893"/>
    <lineage>
        <taxon>Bacteria</taxon>
        <taxon>Bacillati</taxon>
        <taxon>Actinomycetota</taxon>
        <taxon>Actinomycetes</taxon>
        <taxon>Propionibacteriales</taxon>
        <taxon>Nocardioidaceae</taxon>
        <taxon>Nocardioides</taxon>
    </lineage>
</organism>
<comment type="caution">
    <text evidence="2">The sequence shown here is derived from an EMBL/GenBank/DDBJ whole genome shotgun (WGS) entry which is preliminary data.</text>
</comment>
<proteinExistence type="predicted"/>
<keyword evidence="3" id="KW-1185">Reference proteome</keyword>
<gene>
    <name evidence="2" type="ORF">RDV89_07350</name>
</gene>
<dbReference type="Proteomes" id="UP001268542">
    <property type="component" value="Unassembled WGS sequence"/>
</dbReference>
<keyword evidence="1" id="KW-1133">Transmembrane helix</keyword>
<keyword evidence="1" id="KW-0472">Membrane</keyword>
<evidence type="ECO:0000313" key="3">
    <source>
        <dbReference type="Proteomes" id="UP001268542"/>
    </source>
</evidence>